<comment type="caution">
    <text evidence="3">The sequence shown here is derived from an EMBL/GenBank/DDBJ whole genome shotgun (WGS) entry which is preliminary data.</text>
</comment>
<dbReference type="PANTHER" id="PTHR42883">
    <property type="entry name" value="GLUCOSE-1-PHOSPHATE THYMIDYLTRANSFERASE"/>
    <property type="match status" value="1"/>
</dbReference>
<evidence type="ECO:0000259" key="1">
    <source>
        <dbReference type="Pfam" id="PF00483"/>
    </source>
</evidence>
<dbReference type="EC" id="2.7.7.24" evidence="3"/>
<keyword evidence="3" id="KW-0808">Transferase</keyword>
<proteinExistence type="predicted"/>
<evidence type="ECO:0000313" key="2">
    <source>
        <dbReference type="EMBL" id="HEA87194.1"/>
    </source>
</evidence>
<dbReference type="GO" id="GO:0008879">
    <property type="term" value="F:glucose-1-phosphate thymidylyltransferase activity"/>
    <property type="evidence" value="ECO:0007669"/>
    <property type="project" value="UniProtKB-EC"/>
</dbReference>
<name>A0A7C3IN18_UNCW3</name>
<dbReference type="Pfam" id="PF00483">
    <property type="entry name" value="NTP_transferase"/>
    <property type="match status" value="1"/>
</dbReference>
<accession>A0A7C3IN18</accession>
<organism evidence="3">
    <name type="scientific">candidate division WOR-3 bacterium</name>
    <dbReference type="NCBI Taxonomy" id="2052148"/>
    <lineage>
        <taxon>Bacteria</taxon>
        <taxon>Bacteria division WOR-3</taxon>
    </lineage>
</organism>
<dbReference type="InterPro" id="IPR005835">
    <property type="entry name" value="NTP_transferase_dom"/>
</dbReference>
<reference evidence="3" key="1">
    <citation type="journal article" date="2020" name="mSystems">
        <title>Genome- and Community-Level Interaction Insights into Carbon Utilization and Element Cycling Functions of Hydrothermarchaeota in Hydrothermal Sediment.</title>
        <authorList>
            <person name="Zhou Z."/>
            <person name="Liu Y."/>
            <person name="Xu W."/>
            <person name="Pan J."/>
            <person name="Luo Z.H."/>
            <person name="Li M."/>
        </authorList>
    </citation>
    <scope>NUCLEOTIDE SEQUENCE [LARGE SCALE GENOMIC DNA]</scope>
    <source>
        <strain evidence="2">SpSt-265</strain>
        <strain evidence="3">SpSt-465</strain>
    </source>
</reference>
<dbReference type="Gene3D" id="3.90.550.10">
    <property type="entry name" value="Spore Coat Polysaccharide Biosynthesis Protein SpsA, Chain A"/>
    <property type="match status" value="1"/>
</dbReference>
<keyword evidence="3" id="KW-0548">Nucleotidyltransferase</keyword>
<dbReference type="InterPro" id="IPR029044">
    <property type="entry name" value="Nucleotide-diphossugar_trans"/>
</dbReference>
<sequence length="353" mass="38118">MRALVLCGGRGTRLRPLTWTIPKQLVPVANRPILSYVLEHLMVAGLEEVGIVVSPETGAQIQEFVGDGRRWNFQVTYIRQEEPLGLAHAVKVSRDFLGTEPFVMYLGDNLLQDGLEPGLTLFSSGGADAVIMLKEVSDPRRFGVAELKNGAVVRLVEKPAEPPSSLALVGVYIFSPVIHQVIEQLKFSARGELEITEAIQGLIEQGRRVLPIVLPGWWLDTGKKDDLLAANRQVLASFKQQVVAGTVDNCRITGPVRIEAGARLSNCELSGPVVIGAGCRIDNSRIGPFVSVSAGCEISGSEIEHSVILERCVISGVRRMSESLLGREVRVRAGGQSGGSLKLLLSDASEVEL</sequence>
<dbReference type="CDD" id="cd04189">
    <property type="entry name" value="G1P_TT_long"/>
    <property type="match status" value="1"/>
</dbReference>
<dbReference type="NCBIfam" id="TIGR01208">
    <property type="entry name" value="rmlA_long"/>
    <property type="match status" value="1"/>
</dbReference>
<dbReference type="SUPFAM" id="SSF53448">
    <property type="entry name" value="Nucleotide-diphospho-sugar transferases"/>
    <property type="match status" value="1"/>
</dbReference>
<gene>
    <name evidence="2" type="ORF">ENP94_04195</name>
    <name evidence="3" type="ORF">ENS16_05550</name>
</gene>
<evidence type="ECO:0000313" key="3">
    <source>
        <dbReference type="EMBL" id="HFJ54136.1"/>
    </source>
</evidence>
<feature type="domain" description="Nucleotidyl transferase" evidence="1">
    <location>
        <begin position="3"/>
        <end position="235"/>
    </location>
</feature>
<dbReference type="EMBL" id="DSTU01000007">
    <property type="protein sequence ID" value="HFJ54136.1"/>
    <property type="molecule type" value="Genomic_DNA"/>
</dbReference>
<dbReference type="AlphaFoldDB" id="A0A7C3IN18"/>
<dbReference type="PANTHER" id="PTHR42883:SF2">
    <property type="entry name" value="THYMIDYLYLTRANSFERASE"/>
    <property type="match status" value="1"/>
</dbReference>
<dbReference type="InterPro" id="IPR005908">
    <property type="entry name" value="G1P_thy_trans_l"/>
</dbReference>
<dbReference type="EMBL" id="DSLG01000004">
    <property type="protein sequence ID" value="HEA87194.1"/>
    <property type="molecule type" value="Genomic_DNA"/>
</dbReference>
<protein>
    <submittedName>
        <fullName evidence="3">Glucose-1-phosphate thymidylyltransferase</fullName>
        <ecNumber evidence="3">2.7.7.24</ecNumber>
    </submittedName>
</protein>
<dbReference type="Gene3D" id="2.160.10.10">
    <property type="entry name" value="Hexapeptide repeat proteins"/>
    <property type="match status" value="1"/>
</dbReference>